<sequence>MRRQIRIFFSLVAADLLGLSMAVVLGVTFRQLVLPHLSNIFQTDPAWRVEYLWLLVIGVGVFAYDGLYWRRHTAWEELRHLLRSVSIALILFLAVMTIMKRGADVSRPALIIAWIAAPGILVGLRIWVKRHLLARSSFWPRRILVAGAGAEAARVASHLKHFPELGYELVGYLGSEATAPGMPGTHYGALDDLESVVASQRIDELIIALPGESRITQFDLLKRAEGLVPRVSVLPELFDADKLNVDVEKVERYFFLSFQNNLMKRSNRYLKSAFEILTILVTVPFWGGMLLALSVATKVTSPGPVFFRQKRIGAGGGDFWCYKFRTMVIDADERLSRYLAENPAAQREWLAERKLKDDPRITPIGRILRKTSLDELPQMLNVLMGEMSLVGPRPIVVDEIEKYGDYFSYYKAVCPGISGLWQVSGRNDIDYQQRVMLDTFYVRNWSLWLDFMILLKTIPAVLKKDGAY</sequence>
<dbReference type="PANTHER" id="PTHR30576">
    <property type="entry name" value="COLANIC BIOSYNTHESIS UDP-GLUCOSE LIPID CARRIER TRANSFERASE"/>
    <property type="match status" value="1"/>
</dbReference>
<protein>
    <submittedName>
        <fullName evidence="11">Undecaprenyl-phosphate galactose phosphotransferase WbaP</fullName>
    </submittedName>
</protein>
<evidence type="ECO:0000256" key="2">
    <source>
        <dbReference type="ARBA" id="ARBA00004236"/>
    </source>
</evidence>
<evidence type="ECO:0000313" key="12">
    <source>
        <dbReference type="Proteomes" id="UP001319827"/>
    </source>
</evidence>
<accession>A0ABM8HVU3</accession>
<feature type="transmembrane region" description="Helical" evidence="9">
    <location>
        <begin position="7"/>
        <end position="31"/>
    </location>
</feature>
<dbReference type="SUPFAM" id="SSF51735">
    <property type="entry name" value="NAD(P)-binding Rossmann-fold domains"/>
    <property type="match status" value="1"/>
</dbReference>
<evidence type="ECO:0000256" key="9">
    <source>
        <dbReference type="SAM" id="Phobius"/>
    </source>
</evidence>
<keyword evidence="8 9" id="KW-0472">Membrane</keyword>
<dbReference type="NCBIfam" id="TIGR03025">
    <property type="entry name" value="EPS_sugtrans"/>
    <property type="match status" value="1"/>
</dbReference>
<dbReference type="Pfam" id="PF13727">
    <property type="entry name" value="CoA_binding_3"/>
    <property type="match status" value="1"/>
</dbReference>
<reference evidence="11 12" key="2">
    <citation type="journal article" date="2021" name="Int. J. Syst. Evol. Microbiol.">
        <title>Isolation and Polyphasic Characterization of Desulfuromonas versatilis sp. Nov., an Electrogenic Bacteria Capable of Versatile Metabolism Isolated from a Graphene Oxide-Reducing Enrichment Culture.</title>
        <authorList>
            <person name="Xie L."/>
            <person name="Yoshida N."/>
            <person name="Ishii S."/>
            <person name="Meng L."/>
        </authorList>
    </citation>
    <scope>NUCLEOTIDE SEQUENCE [LARGE SCALE GENOMIC DNA]</scope>
    <source>
        <strain evidence="11 12">NIT-T3</strain>
    </source>
</reference>
<evidence type="ECO:0000313" key="11">
    <source>
        <dbReference type="EMBL" id="BCR04676.1"/>
    </source>
</evidence>
<evidence type="ECO:0000256" key="8">
    <source>
        <dbReference type="ARBA" id="ARBA00023136"/>
    </source>
</evidence>
<evidence type="ECO:0000256" key="5">
    <source>
        <dbReference type="ARBA" id="ARBA00022679"/>
    </source>
</evidence>
<dbReference type="Pfam" id="PF02397">
    <property type="entry name" value="Bac_transf"/>
    <property type="match status" value="1"/>
</dbReference>
<keyword evidence="6 9" id="KW-0812">Transmembrane</keyword>
<feature type="transmembrane region" description="Helical" evidence="9">
    <location>
        <begin position="273"/>
        <end position="296"/>
    </location>
</feature>
<evidence type="ECO:0000256" key="7">
    <source>
        <dbReference type="ARBA" id="ARBA00022989"/>
    </source>
</evidence>
<name>A0ABM8HVU3_9BACT</name>
<feature type="transmembrane region" description="Helical" evidence="9">
    <location>
        <begin position="111"/>
        <end position="128"/>
    </location>
</feature>
<dbReference type="InterPro" id="IPR017472">
    <property type="entry name" value="Undecaprenyl-P_galact_Ptfrase"/>
</dbReference>
<comment type="similarity">
    <text evidence="3">Belongs to the bacterial sugar transferase family.</text>
</comment>
<evidence type="ECO:0000256" key="1">
    <source>
        <dbReference type="ARBA" id="ARBA00004141"/>
    </source>
</evidence>
<dbReference type="InterPro" id="IPR036291">
    <property type="entry name" value="NAD(P)-bd_dom_sf"/>
</dbReference>
<dbReference type="Gene3D" id="3.40.50.720">
    <property type="entry name" value="NAD(P)-binding Rossmann-like Domain"/>
    <property type="match status" value="1"/>
</dbReference>
<feature type="domain" description="Bacterial sugar transferase" evidence="10">
    <location>
        <begin position="271"/>
        <end position="463"/>
    </location>
</feature>
<dbReference type="EMBL" id="AP024355">
    <property type="protein sequence ID" value="BCR04676.1"/>
    <property type="molecule type" value="Genomic_DNA"/>
</dbReference>
<evidence type="ECO:0000256" key="4">
    <source>
        <dbReference type="ARBA" id="ARBA00022475"/>
    </source>
</evidence>
<feature type="transmembrane region" description="Helical" evidence="9">
    <location>
        <begin position="51"/>
        <end position="69"/>
    </location>
</feature>
<dbReference type="PANTHER" id="PTHR30576:SF4">
    <property type="entry name" value="UNDECAPRENYL-PHOSPHATE GALACTOSE PHOSPHOTRANSFERASE"/>
    <property type="match status" value="1"/>
</dbReference>
<dbReference type="RefSeq" id="WP_225911662.1">
    <property type="nucleotide sequence ID" value="NZ_AP024355.1"/>
</dbReference>
<keyword evidence="5" id="KW-0808">Transferase</keyword>
<gene>
    <name evidence="11" type="ORF">DESUT3_17450</name>
</gene>
<dbReference type="InterPro" id="IPR017475">
    <property type="entry name" value="EPS_sugar_tfrase"/>
</dbReference>
<evidence type="ECO:0000256" key="3">
    <source>
        <dbReference type="ARBA" id="ARBA00006464"/>
    </source>
</evidence>
<keyword evidence="4" id="KW-1003">Cell membrane</keyword>
<evidence type="ECO:0000259" key="10">
    <source>
        <dbReference type="Pfam" id="PF02397"/>
    </source>
</evidence>
<dbReference type="Proteomes" id="UP001319827">
    <property type="component" value="Chromosome"/>
</dbReference>
<dbReference type="NCBIfam" id="TIGR03022">
    <property type="entry name" value="WbaP_sugtrans"/>
    <property type="match status" value="1"/>
</dbReference>
<proteinExistence type="inferred from homology"/>
<dbReference type="InterPro" id="IPR003362">
    <property type="entry name" value="Bact_transf"/>
</dbReference>
<evidence type="ECO:0000256" key="6">
    <source>
        <dbReference type="ARBA" id="ARBA00022692"/>
    </source>
</evidence>
<reference evidence="11 12" key="1">
    <citation type="journal article" date="2016" name="C (Basel)">
        <title>Selective Growth of and Electricity Production by Marine Exoelectrogenic Bacteria in Self-Aggregated Hydrogel of Microbially Reduced Graphene Oxide.</title>
        <authorList>
            <person name="Yoshida N."/>
            <person name="Goto Y."/>
            <person name="Miyata Y."/>
        </authorList>
    </citation>
    <scope>NUCLEOTIDE SEQUENCE [LARGE SCALE GENOMIC DNA]</scope>
    <source>
        <strain evidence="11 12">NIT-T3</strain>
    </source>
</reference>
<comment type="subcellular location">
    <subcellularLocation>
        <location evidence="2">Cell membrane</location>
    </subcellularLocation>
    <subcellularLocation>
        <location evidence="1">Membrane</location>
        <topology evidence="1">Multi-pass membrane protein</topology>
    </subcellularLocation>
</comment>
<feature type="transmembrane region" description="Helical" evidence="9">
    <location>
        <begin position="81"/>
        <end position="99"/>
    </location>
</feature>
<keyword evidence="7 9" id="KW-1133">Transmembrane helix</keyword>
<keyword evidence="12" id="KW-1185">Reference proteome</keyword>
<organism evidence="11 12">
    <name type="scientific">Desulfuromonas versatilis</name>
    <dbReference type="NCBI Taxonomy" id="2802975"/>
    <lineage>
        <taxon>Bacteria</taxon>
        <taxon>Pseudomonadati</taxon>
        <taxon>Thermodesulfobacteriota</taxon>
        <taxon>Desulfuromonadia</taxon>
        <taxon>Desulfuromonadales</taxon>
        <taxon>Desulfuromonadaceae</taxon>
        <taxon>Desulfuromonas</taxon>
    </lineage>
</organism>